<sequence length="397" mass="43284">MMELNFDNASSSSPSSPTNGHHFDEREKSFSRKPGASSFSSSSRANGLPSPTHSAHCSFYRTRTLQTLTTEKRAKKVRFYRNGDRYFKGIVYAVATDRFRTFEALLADLTRSLTDHANLPQGVRYIFTVDGALKITSLDELEEGESYVCSSENAYKRLDYTKNVNPNWSVNVKASASSSAAKMAAVSSSSSSSSSSAPRESKDFIRPKLVTVMRSGSRPRKAVRVLLNRKTAHSFEQVLTDITDAVKLESGAVKKVYTLDGKQVTCLQDFFGDDDVFIACGPEKFRYAQDDFSLDENAHISTGAKPKWGGSPSQECRMKGAKPPSGQRGSAKSPGPIRRSKSPAESTNGTASSSQLSTPISKQSPISTPTSPGSARKQKDLYLPLSLDDEDSMGESV</sequence>
<dbReference type="Proteomes" id="UP000515152">
    <property type="component" value="Chromosome 8"/>
</dbReference>
<dbReference type="GO" id="GO:0042461">
    <property type="term" value="P:photoreceptor cell development"/>
    <property type="evidence" value="ECO:0007669"/>
    <property type="project" value="TreeGrafter"/>
</dbReference>
<dbReference type="PANTHER" id="PTHR23005:SF4">
    <property type="entry name" value="OXYGEN-REGULATED PROTEIN 1"/>
    <property type="match status" value="1"/>
</dbReference>
<dbReference type="GO" id="GO:0043005">
    <property type="term" value="C:neuron projection"/>
    <property type="evidence" value="ECO:0007669"/>
    <property type="project" value="UniProtKB-ARBA"/>
</dbReference>
<dbReference type="Pfam" id="PF03607">
    <property type="entry name" value="DCX"/>
    <property type="match status" value="2"/>
</dbReference>
<name>A0A6P8FUS3_CLUHA</name>
<proteinExistence type="predicted"/>
<dbReference type="GO" id="GO:0035082">
    <property type="term" value="P:axoneme assembly"/>
    <property type="evidence" value="ECO:0007669"/>
    <property type="project" value="TreeGrafter"/>
</dbReference>
<feature type="compositionally biased region" description="Acidic residues" evidence="7">
    <location>
        <begin position="387"/>
        <end position="397"/>
    </location>
</feature>
<dbReference type="RefSeq" id="XP_031427212.1">
    <property type="nucleotide sequence ID" value="XM_031571352.2"/>
</dbReference>
<evidence type="ECO:0000256" key="4">
    <source>
        <dbReference type="ARBA" id="ARBA00022553"/>
    </source>
</evidence>
<dbReference type="KEGG" id="char:105904580"/>
<keyword evidence="6" id="KW-0966">Cell projection</keyword>
<gene>
    <name evidence="10 11" type="primary">LOC105904580</name>
</gene>
<evidence type="ECO:0000313" key="11">
    <source>
        <dbReference type="RefSeq" id="XP_031427212.1"/>
    </source>
</evidence>
<feature type="domain" description="Doublecortin" evidence="8">
    <location>
        <begin position="208"/>
        <end position="291"/>
    </location>
</feature>
<dbReference type="Gene3D" id="3.10.20.230">
    <property type="entry name" value="Doublecortin domain"/>
    <property type="match status" value="2"/>
</dbReference>
<keyword evidence="3" id="KW-0963">Cytoplasm</keyword>
<dbReference type="OrthoDB" id="1738954at2759"/>
<evidence type="ECO:0000259" key="8">
    <source>
        <dbReference type="PROSITE" id="PS50309"/>
    </source>
</evidence>
<feature type="compositionally biased region" description="Basic and acidic residues" evidence="7">
    <location>
        <begin position="21"/>
        <end position="30"/>
    </location>
</feature>
<evidence type="ECO:0000256" key="1">
    <source>
        <dbReference type="ARBA" id="ARBA00004316"/>
    </source>
</evidence>
<protein>
    <submittedName>
        <fullName evidence="10 11">Neuronal migration protein doublecortin</fullName>
    </submittedName>
</protein>
<evidence type="ECO:0000256" key="7">
    <source>
        <dbReference type="SAM" id="MobiDB-lite"/>
    </source>
</evidence>
<evidence type="ECO:0000313" key="9">
    <source>
        <dbReference type="Proteomes" id="UP000515152"/>
    </source>
</evidence>
<evidence type="ECO:0000256" key="6">
    <source>
        <dbReference type="ARBA" id="ARBA00023273"/>
    </source>
</evidence>
<feature type="region of interest" description="Disordered" evidence="7">
    <location>
        <begin position="1"/>
        <end position="54"/>
    </location>
</feature>
<keyword evidence="5" id="KW-0677">Repeat</keyword>
<dbReference type="GeneID" id="105904580"/>
<keyword evidence="4" id="KW-0597">Phosphoprotein</keyword>
<dbReference type="SMART" id="SM00537">
    <property type="entry name" value="DCX"/>
    <property type="match status" value="2"/>
</dbReference>
<dbReference type="RefSeq" id="XP_031427211.1">
    <property type="nucleotide sequence ID" value="XM_031571351.2"/>
</dbReference>
<dbReference type="GO" id="GO:0005930">
    <property type="term" value="C:axoneme"/>
    <property type="evidence" value="ECO:0007669"/>
    <property type="project" value="TreeGrafter"/>
</dbReference>
<dbReference type="AlphaFoldDB" id="A0A6P8FUS3"/>
<feature type="region of interest" description="Disordered" evidence="7">
    <location>
        <begin position="301"/>
        <end position="397"/>
    </location>
</feature>
<dbReference type="InterPro" id="IPR003533">
    <property type="entry name" value="Doublecortin_dom"/>
</dbReference>
<evidence type="ECO:0000256" key="2">
    <source>
        <dbReference type="ARBA" id="ARBA00004496"/>
    </source>
</evidence>
<dbReference type="GO" id="GO:0035556">
    <property type="term" value="P:intracellular signal transduction"/>
    <property type="evidence" value="ECO:0007669"/>
    <property type="project" value="InterPro"/>
</dbReference>
<feature type="compositionally biased region" description="Polar residues" evidence="7">
    <location>
        <begin position="343"/>
        <end position="373"/>
    </location>
</feature>
<dbReference type="GO" id="GO:0060041">
    <property type="term" value="P:retina development in camera-type eye"/>
    <property type="evidence" value="ECO:0007669"/>
    <property type="project" value="TreeGrafter"/>
</dbReference>
<dbReference type="FunFam" id="3.10.20.230:FF:000002">
    <property type="entry name" value="serine/threonine-protein kinase DCLK2 isoform X1"/>
    <property type="match status" value="1"/>
</dbReference>
<dbReference type="GeneTree" id="ENSGT00940000154895"/>
<evidence type="ECO:0000313" key="10">
    <source>
        <dbReference type="RefSeq" id="XP_031427211.1"/>
    </source>
</evidence>
<dbReference type="PROSITE" id="PS50309">
    <property type="entry name" value="DC"/>
    <property type="match status" value="2"/>
</dbReference>
<keyword evidence="9" id="KW-1185">Reference proteome</keyword>
<dbReference type="SUPFAM" id="SSF89837">
    <property type="entry name" value="Doublecortin (DC)"/>
    <property type="match status" value="2"/>
</dbReference>
<dbReference type="GO" id="GO:0007417">
    <property type="term" value="P:central nervous system development"/>
    <property type="evidence" value="ECO:0007669"/>
    <property type="project" value="UniProtKB-ARBA"/>
</dbReference>
<dbReference type="InterPro" id="IPR036572">
    <property type="entry name" value="Doublecortin_dom_sf"/>
</dbReference>
<evidence type="ECO:0000256" key="5">
    <source>
        <dbReference type="ARBA" id="ARBA00022737"/>
    </source>
</evidence>
<organism evidence="9 10">
    <name type="scientific">Clupea harengus</name>
    <name type="common">Atlantic herring</name>
    <dbReference type="NCBI Taxonomy" id="7950"/>
    <lineage>
        <taxon>Eukaryota</taxon>
        <taxon>Metazoa</taxon>
        <taxon>Chordata</taxon>
        <taxon>Craniata</taxon>
        <taxon>Vertebrata</taxon>
        <taxon>Euteleostomi</taxon>
        <taxon>Actinopterygii</taxon>
        <taxon>Neopterygii</taxon>
        <taxon>Teleostei</taxon>
        <taxon>Clupei</taxon>
        <taxon>Clupeiformes</taxon>
        <taxon>Clupeoidei</taxon>
        <taxon>Clupeidae</taxon>
        <taxon>Clupea</taxon>
    </lineage>
</organism>
<reference evidence="10 11" key="1">
    <citation type="submission" date="2025-04" db="UniProtKB">
        <authorList>
            <consortium name="RefSeq"/>
        </authorList>
    </citation>
    <scope>IDENTIFICATION</scope>
</reference>
<feature type="domain" description="Doublecortin" evidence="8">
    <location>
        <begin position="75"/>
        <end position="161"/>
    </location>
</feature>
<feature type="compositionally biased region" description="Low complexity" evidence="7">
    <location>
        <begin position="32"/>
        <end position="45"/>
    </location>
</feature>
<dbReference type="CDD" id="cd17069">
    <property type="entry name" value="DCX2"/>
    <property type="match status" value="1"/>
</dbReference>
<accession>A0A6P8FUS3</accession>
<dbReference type="FunFam" id="3.10.20.230:FF:000001">
    <property type="entry name" value="serine/threonine-protein kinase DCLK1 isoform X1"/>
    <property type="match status" value="1"/>
</dbReference>
<evidence type="ECO:0000256" key="3">
    <source>
        <dbReference type="ARBA" id="ARBA00022490"/>
    </source>
</evidence>
<dbReference type="PANTHER" id="PTHR23005">
    <property type="entry name" value="RETINITIS PIGMENTOSA 1 PROTEIN"/>
    <property type="match status" value="1"/>
</dbReference>
<comment type="subcellular location">
    <subcellularLocation>
        <location evidence="1">Cell projection</location>
    </subcellularLocation>
    <subcellularLocation>
        <location evidence="2">Cytoplasm</location>
    </subcellularLocation>
</comment>